<evidence type="ECO:0000313" key="3">
    <source>
        <dbReference type="EMBL" id="RPA95798.1"/>
    </source>
</evidence>
<dbReference type="EMBL" id="ML120421">
    <property type="protein sequence ID" value="RPA95798.1"/>
    <property type="molecule type" value="Genomic_DNA"/>
</dbReference>
<dbReference type="InterPro" id="IPR040841">
    <property type="entry name" value="Luciferase_dom"/>
</dbReference>
<dbReference type="PANTHER" id="PTHR38695:SF1">
    <property type="entry name" value="AMINO ACID PERMEASE_ SLC12A DOMAIN-CONTAINING PROTEIN"/>
    <property type="match status" value="1"/>
</dbReference>
<accession>A0A3N4JFQ3</accession>
<dbReference type="Proteomes" id="UP000276215">
    <property type="component" value="Unassembled WGS sequence"/>
</dbReference>
<feature type="domain" description="Luciferase" evidence="2">
    <location>
        <begin position="156"/>
        <end position="223"/>
    </location>
</feature>
<keyword evidence="4" id="KW-1185">Reference proteome</keyword>
<dbReference type="InterPro" id="IPR048273">
    <property type="entry name" value="Luciferase"/>
</dbReference>
<organism evidence="3 4">
    <name type="scientific">Choiromyces venosus 120613-1</name>
    <dbReference type="NCBI Taxonomy" id="1336337"/>
    <lineage>
        <taxon>Eukaryota</taxon>
        <taxon>Fungi</taxon>
        <taxon>Dikarya</taxon>
        <taxon>Ascomycota</taxon>
        <taxon>Pezizomycotina</taxon>
        <taxon>Pezizomycetes</taxon>
        <taxon>Pezizales</taxon>
        <taxon>Tuberaceae</taxon>
        <taxon>Choiromyces</taxon>
    </lineage>
</organism>
<dbReference type="PANTHER" id="PTHR38695">
    <property type="entry name" value="AMINO ACID PERMEASE_ SLC12A DOMAIN-CONTAINING PROTEIN"/>
    <property type="match status" value="1"/>
</dbReference>
<reference evidence="3 4" key="1">
    <citation type="journal article" date="2018" name="Nat. Ecol. Evol.">
        <title>Pezizomycetes genomes reveal the molecular basis of ectomycorrhizal truffle lifestyle.</title>
        <authorList>
            <person name="Murat C."/>
            <person name="Payen T."/>
            <person name="Noel B."/>
            <person name="Kuo A."/>
            <person name="Morin E."/>
            <person name="Chen J."/>
            <person name="Kohler A."/>
            <person name="Krizsan K."/>
            <person name="Balestrini R."/>
            <person name="Da Silva C."/>
            <person name="Montanini B."/>
            <person name="Hainaut M."/>
            <person name="Levati E."/>
            <person name="Barry K.W."/>
            <person name="Belfiori B."/>
            <person name="Cichocki N."/>
            <person name="Clum A."/>
            <person name="Dockter R.B."/>
            <person name="Fauchery L."/>
            <person name="Guy J."/>
            <person name="Iotti M."/>
            <person name="Le Tacon F."/>
            <person name="Lindquist E.A."/>
            <person name="Lipzen A."/>
            <person name="Malagnac F."/>
            <person name="Mello A."/>
            <person name="Molinier V."/>
            <person name="Miyauchi S."/>
            <person name="Poulain J."/>
            <person name="Riccioni C."/>
            <person name="Rubini A."/>
            <person name="Sitrit Y."/>
            <person name="Splivallo R."/>
            <person name="Traeger S."/>
            <person name="Wang M."/>
            <person name="Zifcakova L."/>
            <person name="Wipf D."/>
            <person name="Zambonelli A."/>
            <person name="Paolocci F."/>
            <person name="Nowrousian M."/>
            <person name="Ottonello S."/>
            <person name="Baldrian P."/>
            <person name="Spatafora J.W."/>
            <person name="Henrissat B."/>
            <person name="Nagy L.G."/>
            <person name="Aury J.M."/>
            <person name="Wincker P."/>
            <person name="Grigoriev I.V."/>
            <person name="Bonfante P."/>
            <person name="Martin F.M."/>
        </authorList>
    </citation>
    <scope>NUCLEOTIDE SEQUENCE [LARGE SCALE GENOMIC DNA]</scope>
    <source>
        <strain evidence="3 4">120613-1</strain>
    </source>
</reference>
<gene>
    <name evidence="3" type="ORF">L873DRAFT_1845769</name>
</gene>
<sequence length="234" mass="25840">MMDNKSLLISLAASVAILALVTPIIREDYQAYLSLGPGGFPYDISGWLLANILRPLGRETISITEYDRTSTGGLKDIPQRPGGRPKIGKHPIPHRRTSDLGVLETRQRSHGLLSKLQEQNSKLIEVATSAHERRGPALFIHRNIPTPHMVAESAWREIAHIHDSDGSLHVVLSPTDCAEVIEKGWGERHPLSGRILLPSQYLLVYAPRNESEVSVIEAILKAAIGYMVESKEVV</sequence>
<evidence type="ECO:0000259" key="2">
    <source>
        <dbReference type="Pfam" id="PF17648"/>
    </source>
</evidence>
<evidence type="ECO:0000313" key="4">
    <source>
        <dbReference type="Proteomes" id="UP000276215"/>
    </source>
</evidence>
<evidence type="ECO:0000256" key="1">
    <source>
        <dbReference type="SAM" id="MobiDB-lite"/>
    </source>
</evidence>
<dbReference type="AlphaFoldDB" id="A0A3N4JFQ3"/>
<feature type="compositionally biased region" description="Basic residues" evidence="1">
    <location>
        <begin position="86"/>
        <end position="95"/>
    </location>
</feature>
<feature type="region of interest" description="Disordered" evidence="1">
    <location>
        <begin position="70"/>
        <end position="96"/>
    </location>
</feature>
<dbReference type="Pfam" id="PF17648">
    <property type="entry name" value="Luciferase"/>
    <property type="match status" value="1"/>
</dbReference>
<dbReference type="STRING" id="1336337.A0A3N4JFQ3"/>
<protein>
    <recommendedName>
        <fullName evidence="2">Luciferase domain-containing protein</fullName>
    </recommendedName>
</protein>
<proteinExistence type="predicted"/>
<dbReference type="OrthoDB" id="5358398at2759"/>
<name>A0A3N4JFQ3_9PEZI</name>